<sequence>MSHLWITGVCFGREYFAGSGSREGSDLTWEVRVKKAKKTVAVVFYSPTYAICHRMNPYFRHLLRKGLRMYFCGGDNALSTQQRLIMRLAHMADPVPVLATGWQSPTKLHFNTSMNKSMHQVRFPRHDRRYRITFVYAPLDPVP</sequence>
<proteinExistence type="predicted"/>
<reference evidence="2" key="1">
    <citation type="journal article" date="2015" name="Microbiology">
        <title>Genome of Methanoregula boonei 6A8 reveals adaptations to oligotrophic peatland environments.</title>
        <authorList>
            <person name="Braeuer S."/>
            <person name="Cadillo-Quiroz H."/>
            <person name="Kyrpides N."/>
            <person name="Woyke T."/>
            <person name="Goodwin L."/>
            <person name="Detter C."/>
            <person name="Podell S."/>
            <person name="Yavitt J.B."/>
            <person name="Zinder S.H."/>
        </authorList>
    </citation>
    <scope>NUCLEOTIDE SEQUENCE [LARGE SCALE GENOMIC DNA]</scope>
    <source>
        <strain evidence="2">DSM 21154 / JCM 14090 / 6A8</strain>
    </source>
</reference>
<organism evidence="1 2">
    <name type="scientific">Methanoregula boonei (strain DSM 21154 / JCM 14090 / 6A8)</name>
    <dbReference type="NCBI Taxonomy" id="456442"/>
    <lineage>
        <taxon>Archaea</taxon>
        <taxon>Methanobacteriati</taxon>
        <taxon>Methanobacteriota</taxon>
        <taxon>Stenosarchaea group</taxon>
        <taxon>Methanomicrobia</taxon>
        <taxon>Methanomicrobiales</taxon>
        <taxon>Methanoregulaceae</taxon>
        <taxon>Methanoregula</taxon>
    </lineage>
</organism>
<dbReference type="AlphaFoldDB" id="A7I7W2"/>
<dbReference type="Proteomes" id="UP000002408">
    <property type="component" value="Chromosome"/>
</dbReference>
<accession>A7I7W2</accession>
<dbReference type="HOGENOM" id="CLU_1801675_0_0_2"/>
<keyword evidence="2" id="KW-1185">Reference proteome</keyword>
<protein>
    <submittedName>
        <fullName evidence="1">Uncharacterized protein</fullName>
    </submittedName>
</protein>
<gene>
    <name evidence="1" type="ordered locus">Mboo_1305</name>
</gene>
<dbReference type="EMBL" id="CP000780">
    <property type="protein sequence ID" value="ABS55823.1"/>
    <property type="molecule type" value="Genomic_DNA"/>
</dbReference>
<name>A7I7W2_METB6</name>
<dbReference type="STRING" id="456442.Mboo_1305"/>
<evidence type="ECO:0000313" key="1">
    <source>
        <dbReference type="EMBL" id="ABS55823.1"/>
    </source>
</evidence>
<dbReference type="KEGG" id="mbn:Mboo_1305"/>
<evidence type="ECO:0000313" key="2">
    <source>
        <dbReference type="Proteomes" id="UP000002408"/>
    </source>
</evidence>